<name>A0ABS4VK65_9ACTN</name>
<dbReference type="SUPFAM" id="SSF54506">
    <property type="entry name" value="Diaminopimelate epimerase-like"/>
    <property type="match status" value="1"/>
</dbReference>
<dbReference type="Gene3D" id="3.10.310.10">
    <property type="entry name" value="Diaminopimelate Epimerase, Chain A, domain 1"/>
    <property type="match status" value="2"/>
</dbReference>
<dbReference type="NCBIfam" id="TIGR00654">
    <property type="entry name" value="PhzF_family"/>
    <property type="match status" value="1"/>
</dbReference>
<dbReference type="PANTHER" id="PTHR13774">
    <property type="entry name" value="PHENAZINE BIOSYNTHESIS PROTEIN"/>
    <property type="match status" value="1"/>
</dbReference>
<comment type="similarity">
    <text evidence="1">Belongs to the PhzF family.</text>
</comment>
<evidence type="ECO:0000256" key="2">
    <source>
        <dbReference type="ARBA" id="ARBA00023235"/>
    </source>
</evidence>
<dbReference type="RefSeq" id="WP_209471689.1">
    <property type="nucleotide sequence ID" value="NZ_BMWJ01000007.1"/>
</dbReference>
<comment type="caution">
    <text evidence="3">The sequence shown here is derived from an EMBL/GenBank/DDBJ whole genome shotgun (WGS) entry which is preliminary data.</text>
</comment>
<organism evidence="3 4">
    <name type="scientific">Streptomyces clavifer</name>
    <dbReference type="NCBI Taxonomy" id="68188"/>
    <lineage>
        <taxon>Bacteria</taxon>
        <taxon>Bacillati</taxon>
        <taxon>Actinomycetota</taxon>
        <taxon>Actinomycetes</taxon>
        <taxon>Kitasatosporales</taxon>
        <taxon>Streptomycetaceae</taxon>
        <taxon>Streptomyces</taxon>
    </lineage>
</organism>
<reference evidence="3 4" key="1">
    <citation type="submission" date="2021-03" db="EMBL/GenBank/DDBJ databases">
        <title>Sequencing the genomes of 1000 actinobacteria strains.</title>
        <authorList>
            <person name="Klenk H.-P."/>
        </authorList>
    </citation>
    <scope>NUCLEOTIDE SEQUENCE [LARGE SCALE GENOMIC DNA]</scope>
    <source>
        <strain evidence="3 4">DSM 40843</strain>
    </source>
</reference>
<dbReference type="Pfam" id="PF02567">
    <property type="entry name" value="PhzC-PhzF"/>
    <property type="match status" value="1"/>
</dbReference>
<proteinExistence type="inferred from homology"/>
<protein>
    <submittedName>
        <fullName evidence="3">PhzF family phenazine biosynthesis protein</fullName>
    </submittedName>
</protein>
<evidence type="ECO:0000313" key="4">
    <source>
        <dbReference type="Proteomes" id="UP001519311"/>
    </source>
</evidence>
<sequence length="263" mass="28144">METWLVDAFADAEFRGNPAGVVLCPDGHPTAGRMQEAARTAGLPTLAFLHPLAKGHYRVRWFTPGKELNICGHATVASACYLHEVGGVDDTLPLVFETGAGPLYTHRAGDEFAIDLPVMHTRPIAPPPGLQKALGVELTSCERAEDDILVEVGSVEEVADLQPDFEALAEIDCRGHVVTARGGKGGADFVSRTFFPALGVDEDQVCVSAHCKLAPYWARRLGKETMSALQLSERGGRLSVTLAGDRVLVAGPAAVRRRLDDLP</sequence>
<keyword evidence="2" id="KW-0413">Isomerase</keyword>
<keyword evidence="4" id="KW-1185">Reference proteome</keyword>
<dbReference type="EMBL" id="JAGINS010000002">
    <property type="protein sequence ID" value="MBP2363984.1"/>
    <property type="molecule type" value="Genomic_DNA"/>
</dbReference>
<dbReference type="PANTHER" id="PTHR13774:SF17">
    <property type="entry name" value="PHENAZINE BIOSYNTHESIS-LIKE DOMAIN-CONTAINING PROTEIN"/>
    <property type="match status" value="1"/>
</dbReference>
<gene>
    <name evidence="3" type="ORF">JOF59_006476</name>
</gene>
<evidence type="ECO:0000313" key="3">
    <source>
        <dbReference type="EMBL" id="MBP2363984.1"/>
    </source>
</evidence>
<dbReference type="Proteomes" id="UP001519311">
    <property type="component" value="Unassembled WGS sequence"/>
</dbReference>
<dbReference type="PIRSF" id="PIRSF016184">
    <property type="entry name" value="PhzC_PhzF"/>
    <property type="match status" value="1"/>
</dbReference>
<dbReference type="InterPro" id="IPR003719">
    <property type="entry name" value="Phenazine_PhzF-like"/>
</dbReference>
<accession>A0ABS4VK65</accession>
<evidence type="ECO:0000256" key="1">
    <source>
        <dbReference type="ARBA" id="ARBA00008270"/>
    </source>
</evidence>